<keyword evidence="1" id="KW-0808">Transferase</keyword>
<dbReference type="EMBL" id="JAKHSK010000046">
    <property type="protein sequence ID" value="MCL6220613.1"/>
    <property type="molecule type" value="Genomic_DNA"/>
</dbReference>
<dbReference type="AlphaFoldDB" id="A0A9X1ZZK6"/>
<reference evidence="7" key="1">
    <citation type="submission" date="2022-01" db="EMBL/GenBank/DDBJ databases">
        <title>Genome sequencing of Zunongwangia sp. M21534 genome.</title>
        <authorList>
            <person name="Chen Y."/>
            <person name="Dong C."/>
            <person name="Shao Z."/>
        </authorList>
    </citation>
    <scope>NUCLEOTIDE SEQUENCE</scope>
    <source>
        <strain evidence="7">MCCC M21534</strain>
    </source>
</reference>
<evidence type="ECO:0000256" key="3">
    <source>
        <dbReference type="ARBA" id="ARBA00023012"/>
    </source>
</evidence>
<dbReference type="PROSITE" id="PS50109">
    <property type="entry name" value="HIS_KIN"/>
    <property type="match status" value="1"/>
</dbReference>
<dbReference type="InterPro" id="IPR011990">
    <property type="entry name" value="TPR-like_helical_dom_sf"/>
</dbReference>
<keyword evidence="8" id="KW-1185">Reference proteome</keyword>
<feature type="transmembrane region" description="Helical" evidence="5">
    <location>
        <begin position="401"/>
        <end position="420"/>
    </location>
</feature>
<dbReference type="GO" id="GO:0046983">
    <property type="term" value="F:protein dimerization activity"/>
    <property type="evidence" value="ECO:0007669"/>
    <property type="project" value="InterPro"/>
</dbReference>
<evidence type="ECO:0000256" key="5">
    <source>
        <dbReference type="SAM" id="Phobius"/>
    </source>
</evidence>
<dbReference type="SMART" id="SM00028">
    <property type="entry name" value="TPR"/>
    <property type="match status" value="3"/>
</dbReference>
<dbReference type="Pfam" id="PF13374">
    <property type="entry name" value="TPR_10"/>
    <property type="match status" value="1"/>
</dbReference>
<dbReference type="Gene3D" id="1.25.40.10">
    <property type="entry name" value="Tetratricopeptide repeat domain"/>
    <property type="match status" value="1"/>
</dbReference>
<dbReference type="InterPro" id="IPR005467">
    <property type="entry name" value="His_kinase_dom"/>
</dbReference>
<dbReference type="GO" id="GO:0016020">
    <property type="term" value="C:membrane"/>
    <property type="evidence" value="ECO:0007669"/>
    <property type="project" value="InterPro"/>
</dbReference>
<feature type="domain" description="Histidine kinase" evidence="6">
    <location>
        <begin position="463"/>
        <end position="659"/>
    </location>
</feature>
<evidence type="ECO:0000256" key="2">
    <source>
        <dbReference type="ARBA" id="ARBA00022777"/>
    </source>
</evidence>
<evidence type="ECO:0000313" key="8">
    <source>
        <dbReference type="Proteomes" id="UP001139521"/>
    </source>
</evidence>
<evidence type="ECO:0000259" key="6">
    <source>
        <dbReference type="PROSITE" id="PS50109"/>
    </source>
</evidence>
<dbReference type="CDD" id="cd16917">
    <property type="entry name" value="HATPase_UhpB-NarQ-NarX-like"/>
    <property type="match status" value="1"/>
</dbReference>
<keyword evidence="4" id="KW-0175">Coiled coil</keyword>
<accession>A0A9X1ZZK6</accession>
<dbReference type="Gene3D" id="3.30.565.10">
    <property type="entry name" value="Histidine kinase-like ATPase, C-terminal domain"/>
    <property type="match status" value="1"/>
</dbReference>
<protein>
    <submittedName>
        <fullName evidence="7">Histidine kinase</fullName>
    </submittedName>
</protein>
<feature type="coiled-coil region" evidence="4">
    <location>
        <begin position="491"/>
        <end position="518"/>
    </location>
</feature>
<dbReference type="RefSeq" id="WP_249603304.1">
    <property type="nucleotide sequence ID" value="NZ_JAKHSK010000046.1"/>
</dbReference>
<dbReference type="Pfam" id="PF07730">
    <property type="entry name" value="HisKA_3"/>
    <property type="match status" value="1"/>
</dbReference>
<dbReference type="InterPro" id="IPR036890">
    <property type="entry name" value="HATPase_C_sf"/>
</dbReference>
<evidence type="ECO:0000256" key="1">
    <source>
        <dbReference type="ARBA" id="ARBA00022679"/>
    </source>
</evidence>
<dbReference type="SUPFAM" id="SSF48452">
    <property type="entry name" value="TPR-like"/>
    <property type="match status" value="1"/>
</dbReference>
<dbReference type="SUPFAM" id="SSF55874">
    <property type="entry name" value="ATPase domain of HSP90 chaperone/DNA topoisomerase II/histidine kinase"/>
    <property type="match status" value="1"/>
</dbReference>
<dbReference type="InterPro" id="IPR003594">
    <property type="entry name" value="HATPase_dom"/>
</dbReference>
<evidence type="ECO:0000256" key="4">
    <source>
        <dbReference type="SAM" id="Coils"/>
    </source>
</evidence>
<dbReference type="PANTHER" id="PTHR24421">
    <property type="entry name" value="NITRATE/NITRITE SENSOR PROTEIN NARX-RELATED"/>
    <property type="match status" value="1"/>
</dbReference>
<keyword evidence="2 7" id="KW-0418">Kinase</keyword>
<dbReference type="InterPro" id="IPR019734">
    <property type="entry name" value="TPR_rpt"/>
</dbReference>
<dbReference type="Pfam" id="PF02518">
    <property type="entry name" value="HATPase_c"/>
    <property type="match status" value="1"/>
</dbReference>
<keyword evidence="5" id="KW-0472">Membrane</keyword>
<dbReference type="Proteomes" id="UP001139521">
    <property type="component" value="Unassembled WGS sequence"/>
</dbReference>
<keyword evidence="5" id="KW-1133">Transmembrane helix</keyword>
<dbReference type="InterPro" id="IPR050482">
    <property type="entry name" value="Sensor_HK_TwoCompSys"/>
</dbReference>
<organism evidence="7 8">
    <name type="scientific">Zunongwangia pacifica</name>
    <dbReference type="NCBI Taxonomy" id="2911062"/>
    <lineage>
        <taxon>Bacteria</taxon>
        <taxon>Pseudomonadati</taxon>
        <taxon>Bacteroidota</taxon>
        <taxon>Flavobacteriia</taxon>
        <taxon>Flavobacteriales</taxon>
        <taxon>Flavobacteriaceae</taxon>
        <taxon>Zunongwangia</taxon>
    </lineage>
</organism>
<dbReference type="InterPro" id="IPR011712">
    <property type="entry name" value="Sig_transdc_His_kin_sub3_dim/P"/>
</dbReference>
<proteinExistence type="predicted"/>
<name>A0A9X1ZZK6_9FLAO</name>
<keyword evidence="5" id="KW-0812">Transmembrane</keyword>
<gene>
    <name evidence="7" type="ORF">L1967_20155</name>
</gene>
<dbReference type="SMART" id="SM00387">
    <property type="entry name" value="HATPase_c"/>
    <property type="match status" value="1"/>
</dbReference>
<dbReference type="GO" id="GO:0000155">
    <property type="term" value="F:phosphorelay sensor kinase activity"/>
    <property type="evidence" value="ECO:0007669"/>
    <property type="project" value="InterPro"/>
</dbReference>
<comment type="caution">
    <text evidence="7">The sequence shown here is derived from an EMBL/GenBank/DDBJ whole genome shotgun (WGS) entry which is preliminary data.</text>
</comment>
<sequence>MKNGLIYLFFLLLSMIACDRISSNKTVDRVDIIKQKIIDEPRSKHTVWKSLSDSVKIELASELSKYYRKQKDSSNFYSWNSQFLYLSQINGNSIETAEAYWDRANFNEYTSHLDSSYFYFIKAFEIFEVFGDQKHTASMLYSAGIVQRNLKDYIGGEVTTIDAIRIYENLNDNRGLYKCYNSLGIIHNNLNNFELSLSYHSIALEKAKEMSDLNLIAASKNNLAVIYREHHDYEESIRLAKEGLQWDSIYQKDRELYARLVDNLAYSQLKLKKKGKEIFDALEEARAIRDSLGDDSGLSVSNIHIGEYHIENGNISRAKAILRDELIHAKKNSSASDLIHALDLLGQIDPENSQKYLQRRIAISDSLIDIERKTQNKFARTQYETNKVIANNEQLASEKKLIIISGVIGLLLVSLIYFLNMQRIRVKKLRLERAQVKSNEDIYQLLISQQNHLEEGRRLEKNRMSKELHDSVLGKLFGIRFLLSSLNGQQGQAIEKQREQYLKDLENTEEEIREISHGLRDNNEVLKTSFYQIIQNFLEERKAIYSFNISLSIETGTFDLNEIPISYKINIFRILQEAIFNVEKYAKATGAKVSINVDKNEKYITLEVEDNGVGFDVDTVKKGIGLTNIKERTQEMRGSFNITSLPSQTIVKIIIPIYYES</sequence>
<keyword evidence="3" id="KW-0902">Two-component regulatory system</keyword>
<evidence type="ECO:0000313" key="7">
    <source>
        <dbReference type="EMBL" id="MCL6220613.1"/>
    </source>
</evidence>
<dbReference type="PROSITE" id="PS51257">
    <property type="entry name" value="PROKAR_LIPOPROTEIN"/>
    <property type="match status" value="1"/>
</dbReference>